<organism evidence="1 2">
    <name type="scientific">Lactuca virosa</name>
    <dbReference type="NCBI Taxonomy" id="75947"/>
    <lineage>
        <taxon>Eukaryota</taxon>
        <taxon>Viridiplantae</taxon>
        <taxon>Streptophyta</taxon>
        <taxon>Embryophyta</taxon>
        <taxon>Tracheophyta</taxon>
        <taxon>Spermatophyta</taxon>
        <taxon>Magnoliopsida</taxon>
        <taxon>eudicotyledons</taxon>
        <taxon>Gunneridae</taxon>
        <taxon>Pentapetalae</taxon>
        <taxon>asterids</taxon>
        <taxon>campanulids</taxon>
        <taxon>Asterales</taxon>
        <taxon>Asteraceae</taxon>
        <taxon>Cichorioideae</taxon>
        <taxon>Cichorieae</taxon>
        <taxon>Lactucinae</taxon>
        <taxon>Lactuca</taxon>
    </lineage>
</organism>
<accession>A0AAU9MJM2</accession>
<dbReference type="Proteomes" id="UP001157418">
    <property type="component" value="Unassembled WGS sequence"/>
</dbReference>
<sequence length="79" mass="9133">MNPQRSNLQKIVVYLSGSSPCTQHTRQHNINFRQKYTTTDSVSTVYRPTNGSHFQLILDEIAVSFVNSKYCCCEFKRKS</sequence>
<evidence type="ECO:0000313" key="1">
    <source>
        <dbReference type="EMBL" id="CAH1420868.1"/>
    </source>
</evidence>
<protein>
    <recommendedName>
        <fullName evidence="3">DUF4817 domain-containing protein</fullName>
    </recommendedName>
</protein>
<dbReference type="EMBL" id="CAKMRJ010001112">
    <property type="protein sequence ID" value="CAH1420868.1"/>
    <property type="molecule type" value="Genomic_DNA"/>
</dbReference>
<evidence type="ECO:0008006" key="3">
    <source>
        <dbReference type="Google" id="ProtNLM"/>
    </source>
</evidence>
<name>A0AAU9MJM2_9ASTR</name>
<comment type="caution">
    <text evidence="1">The sequence shown here is derived from an EMBL/GenBank/DDBJ whole genome shotgun (WGS) entry which is preliminary data.</text>
</comment>
<proteinExistence type="predicted"/>
<dbReference type="AlphaFoldDB" id="A0AAU9MJM2"/>
<evidence type="ECO:0000313" key="2">
    <source>
        <dbReference type="Proteomes" id="UP001157418"/>
    </source>
</evidence>
<keyword evidence="2" id="KW-1185">Reference proteome</keyword>
<reference evidence="1 2" key="1">
    <citation type="submission" date="2022-01" db="EMBL/GenBank/DDBJ databases">
        <authorList>
            <person name="Xiong W."/>
            <person name="Schranz E."/>
        </authorList>
    </citation>
    <scope>NUCLEOTIDE SEQUENCE [LARGE SCALE GENOMIC DNA]</scope>
</reference>
<gene>
    <name evidence="1" type="ORF">LVIROSA_LOCUS8302</name>
</gene>